<dbReference type="Pfam" id="PF02902">
    <property type="entry name" value="Peptidase_C48"/>
    <property type="match status" value="1"/>
</dbReference>
<proteinExistence type="inferred from homology"/>
<feature type="region of interest" description="Disordered" evidence="5">
    <location>
        <begin position="340"/>
        <end position="377"/>
    </location>
</feature>
<feature type="domain" description="Ubiquitin-like protease family profile" evidence="6">
    <location>
        <begin position="423"/>
        <end position="616"/>
    </location>
</feature>
<evidence type="ECO:0000256" key="3">
    <source>
        <dbReference type="ARBA" id="ARBA00022801"/>
    </source>
</evidence>
<dbReference type="EMBL" id="HG994356">
    <property type="protein sequence ID" value="CAF2141764.1"/>
    <property type="molecule type" value="Genomic_DNA"/>
</dbReference>
<gene>
    <name evidence="7" type="ORF">DARMORV10_A02P26940.1</name>
</gene>
<reference evidence="7" key="1">
    <citation type="submission" date="2021-01" db="EMBL/GenBank/DDBJ databases">
        <authorList>
            <consortium name="Genoscope - CEA"/>
            <person name="William W."/>
        </authorList>
    </citation>
    <scope>NUCLEOTIDE SEQUENCE</scope>
</reference>
<dbReference type="Pfam" id="PF10536">
    <property type="entry name" value="PMD"/>
    <property type="match status" value="1"/>
</dbReference>
<dbReference type="PANTHER" id="PTHR46915">
    <property type="entry name" value="UBIQUITIN-LIKE PROTEASE 4-RELATED"/>
    <property type="match status" value="1"/>
</dbReference>
<name>A0A816X550_BRANA</name>
<feature type="compositionally biased region" description="Polar residues" evidence="5">
    <location>
        <begin position="365"/>
        <end position="374"/>
    </location>
</feature>
<dbReference type="PROSITE" id="PS50600">
    <property type="entry name" value="ULP_PROTEASE"/>
    <property type="match status" value="1"/>
</dbReference>
<keyword evidence="3" id="KW-0378">Hydrolase</keyword>
<evidence type="ECO:0000256" key="2">
    <source>
        <dbReference type="ARBA" id="ARBA00022670"/>
    </source>
</evidence>
<dbReference type="SUPFAM" id="SSF54001">
    <property type="entry name" value="Cysteine proteinases"/>
    <property type="match status" value="1"/>
</dbReference>
<protein>
    <submittedName>
        <fullName evidence="7">(rape) hypothetical protein</fullName>
    </submittedName>
</protein>
<comment type="similarity">
    <text evidence="1">Belongs to the peptidase C48 family.</text>
</comment>
<organism evidence="7">
    <name type="scientific">Brassica napus</name>
    <name type="common">Rape</name>
    <dbReference type="NCBI Taxonomy" id="3708"/>
    <lineage>
        <taxon>Eukaryota</taxon>
        <taxon>Viridiplantae</taxon>
        <taxon>Streptophyta</taxon>
        <taxon>Embryophyta</taxon>
        <taxon>Tracheophyta</taxon>
        <taxon>Spermatophyta</taxon>
        <taxon>Magnoliopsida</taxon>
        <taxon>eudicotyledons</taxon>
        <taxon>Gunneridae</taxon>
        <taxon>Pentapetalae</taxon>
        <taxon>rosids</taxon>
        <taxon>malvids</taxon>
        <taxon>Brassicales</taxon>
        <taxon>Brassicaceae</taxon>
        <taxon>Brassiceae</taxon>
        <taxon>Brassica</taxon>
    </lineage>
</organism>
<dbReference type="AlphaFoldDB" id="A0A816X550"/>
<dbReference type="Gene3D" id="1.10.418.20">
    <property type="match status" value="1"/>
</dbReference>
<accession>A0A816X550</accession>
<dbReference type="GO" id="GO:0016926">
    <property type="term" value="P:protein desumoylation"/>
    <property type="evidence" value="ECO:0007669"/>
    <property type="project" value="UniProtKB-ARBA"/>
</dbReference>
<dbReference type="Gene3D" id="3.30.310.130">
    <property type="entry name" value="Ubiquitin-related"/>
    <property type="match status" value="1"/>
</dbReference>
<dbReference type="Proteomes" id="UP001295469">
    <property type="component" value="Chromosome A02"/>
</dbReference>
<sequence>MSVKTLEMKMHMHTQDSNLLSALASMYDESKDHFVIGNPKMDIDFGLEDVLYITGLPTDAEHVSGYESQNIKGTIMEHFKINEEKAESLMMNSGNSIDLSRLKFEFEMVPQEEDIDLEPYFKAYLLFLLGEFIHPNNSCSYSPMYLPLLGLNVVNHYAWGAAMLANMKESIEKVKKVGKFTSLCGFSYALTVFALERFPFLRERCGSSPLYSLPSGFPLILGWMEALCKPNKDTKNVKSVGYYKKKLQDMEEKDVVWQPYNNRDFKLSEKYASQLPMVFSRTPYWKSSNPYYKFVAEEWTKRYENFICEIARDEVTSVPEGPSDHRMVCATHVCENESSDHRDSACESTHGDNSTNAHSSEKEQPSPSSHNNDNGDYVTVEPELLELQILDKKVINVDEEKPQSSMVVEQAVELPAGNDPNFVNVHCKDLECLAPQKFLRSPVMDFYIRFLQQQVPSADQISEDFHFFNTYFYKKLCDALTHNGNDKEAFWINFRNWWKSSDIFRKAYIFIPIHEDLHWSLVIICIHDKEDESGLTILHLDSLRFHSRRRIVENVKSFLEYEWNYVKQGDYSLDLPVSKQIWETFLHSINNVDIEVPQQKNDFDCGVFVLFFIKRFIEVAPQRLKKKDLGMFNKNWFRPDEASALRIKIQNTLIDLFRVGDNLLQEPIKVYGRKRKKQSKGIVDNVPVALDRLVGNTPVALRTQNQLANVGRSQYGRLYVQPDCFTPATYKK</sequence>
<dbReference type="InterPro" id="IPR003653">
    <property type="entry name" value="Peptidase_C48_C"/>
</dbReference>
<evidence type="ECO:0000256" key="1">
    <source>
        <dbReference type="ARBA" id="ARBA00005234"/>
    </source>
</evidence>
<evidence type="ECO:0000313" key="7">
    <source>
        <dbReference type="EMBL" id="CAF2141764.1"/>
    </source>
</evidence>
<evidence type="ECO:0000259" key="6">
    <source>
        <dbReference type="PROSITE" id="PS50600"/>
    </source>
</evidence>
<dbReference type="PANTHER" id="PTHR46915:SF12">
    <property type="entry name" value="UBIQUITIN-LIKE PROTEASE FAMILY PROFILE DOMAIN-CONTAINING PROTEIN"/>
    <property type="match status" value="1"/>
</dbReference>
<dbReference type="GO" id="GO:0006508">
    <property type="term" value="P:proteolysis"/>
    <property type="evidence" value="ECO:0007669"/>
    <property type="project" value="UniProtKB-KW"/>
</dbReference>
<keyword evidence="2" id="KW-0645">Protease</keyword>
<dbReference type="GO" id="GO:0008234">
    <property type="term" value="F:cysteine-type peptidase activity"/>
    <property type="evidence" value="ECO:0007669"/>
    <property type="project" value="UniProtKB-KW"/>
</dbReference>
<evidence type="ECO:0000256" key="4">
    <source>
        <dbReference type="ARBA" id="ARBA00022807"/>
    </source>
</evidence>
<evidence type="ECO:0000256" key="5">
    <source>
        <dbReference type="SAM" id="MobiDB-lite"/>
    </source>
</evidence>
<dbReference type="InterPro" id="IPR038765">
    <property type="entry name" value="Papain-like_cys_pep_sf"/>
</dbReference>
<keyword evidence="4" id="KW-0788">Thiol protease</keyword>
<dbReference type="InterPro" id="IPR019557">
    <property type="entry name" value="AminoTfrase-like_pln_mobile"/>
</dbReference>